<gene>
    <name evidence="6" type="ORF">JOE21_001563</name>
</gene>
<dbReference type="Gene3D" id="3.40.50.300">
    <property type="entry name" value="P-loop containing nucleotide triphosphate hydrolases"/>
    <property type="match status" value="2"/>
</dbReference>
<evidence type="ECO:0000313" key="6">
    <source>
        <dbReference type="EMBL" id="MDR6225565.1"/>
    </source>
</evidence>
<protein>
    <submittedName>
        <fullName evidence="6">Competence protein ComFA</fullName>
    </submittedName>
</protein>
<keyword evidence="2" id="KW-0067">ATP-binding</keyword>
<name>A0ABU1IP78_9BACL</name>
<evidence type="ECO:0000256" key="3">
    <source>
        <dbReference type="ARBA" id="ARBA00023125"/>
    </source>
</evidence>
<keyword evidence="3" id="KW-0238">DNA-binding</keyword>
<sequence>MQWVRYEVKGSTYDTFCIEVDRLFWAVRGKKCRILDGRWQPGTSPFTPDPLAPIESGEGLKPVQVQWALEVAKANEWKPLLGGRALLATEVSAFLDSRGKHLIQEGWRTLRILVLTGAARLFPGVKVQGSALRRRCFRCGAGFGGIRRTRCARCRDVCYYCDRCLVMGRSQACIPLFLFEPLASHLQHSVCAQLSFTLSGAQRMASRRCASWWEDGESDTLLLSAVTGAGKTEVLFETLARALSRRPPVLWAAPRRDVVVEVAQRLSRAFPSVTTVTLHGESGQTWREGELYVGTVHQTMRFYRRFSLVVVDEADAFPLQTNHHLQASLDRARHPDGKRILVTATPSTSWKREFKRNHWPVVTLRTRHHGRPLPEPRIIRAWGWHRRMTARRATAPLEAFVEQVFRTDGQALMFVPRMADGKRLITWLKDWMHVPLEKVAFASSREEERARHVEEFRRGVLRLLVTTTILERGVTVPRCHVLVAGADHPVFDCSSLVQIAGRVGRSADYRKGEVWFVSRVVTGEMLRAKEVIRSWNRGTRQKGGVEEGR</sequence>
<dbReference type="Proteomes" id="UP001185012">
    <property type="component" value="Unassembled WGS sequence"/>
</dbReference>
<dbReference type="PROSITE" id="PS51194">
    <property type="entry name" value="HELICASE_CTER"/>
    <property type="match status" value="1"/>
</dbReference>
<feature type="domain" description="Helicase C-terminal" evidence="5">
    <location>
        <begin position="396"/>
        <end position="549"/>
    </location>
</feature>
<dbReference type="EMBL" id="JAVDQG010000003">
    <property type="protein sequence ID" value="MDR6225565.1"/>
    <property type="molecule type" value="Genomic_DNA"/>
</dbReference>
<accession>A0ABU1IP78</accession>
<dbReference type="Pfam" id="PF00271">
    <property type="entry name" value="Helicase_C"/>
    <property type="match status" value="1"/>
</dbReference>
<comment type="caution">
    <text evidence="6">The sequence shown here is derived from an EMBL/GenBank/DDBJ whole genome shotgun (WGS) entry which is preliminary data.</text>
</comment>
<evidence type="ECO:0000313" key="7">
    <source>
        <dbReference type="Proteomes" id="UP001185012"/>
    </source>
</evidence>
<dbReference type="PROSITE" id="PS51192">
    <property type="entry name" value="HELICASE_ATP_BIND_1"/>
    <property type="match status" value="1"/>
</dbReference>
<evidence type="ECO:0000256" key="1">
    <source>
        <dbReference type="ARBA" id="ARBA00022741"/>
    </source>
</evidence>
<evidence type="ECO:0000256" key="2">
    <source>
        <dbReference type="ARBA" id="ARBA00022840"/>
    </source>
</evidence>
<dbReference type="PANTHER" id="PTHR30580">
    <property type="entry name" value="PRIMOSOMAL PROTEIN N"/>
    <property type="match status" value="1"/>
</dbReference>
<dbReference type="PANTHER" id="PTHR30580:SF1">
    <property type="entry name" value="COMF OPERON PROTEIN 1"/>
    <property type="match status" value="1"/>
</dbReference>
<dbReference type="Pfam" id="PF00270">
    <property type="entry name" value="DEAD"/>
    <property type="match status" value="1"/>
</dbReference>
<proteinExistence type="predicted"/>
<dbReference type="InterPro" id="IPR011545">
    <property type="entry name" value="DEAD/DEAH_box_helicase_dom"/>
</dbReference>
<dbReference type="InterPro" id="IPR014001">
    <property type="entry name" value="Helicase_ATP-bd"/>
</dbReference>
<dbReference type="RefSeq" id="WP_309864407.1">
    <property type="nucleotide sequence ID" value="NZ_JAVDQG010000003.1"/>
</dbReference>
<dbReference type="InterPro" id="IPR001650">
    <property type="entry name" value="Helicase_C-like"/>
</dbReference>
<keyword evidence="7" id="KW-1185">Reference proteome</keyword>
<dbReference type="SUPFAM" id="SSF52540">
    <property type="entry name" value="P-loop containing nucleoside triphosphate hydrolases"/>
    <property type="match status" value="1"/>
</dbReference>
<organism evidence="6 7">
    <name type="scientific">Desmospora profundinema</name>
    <dbReference type="NCBI Taxonomy" id="1571184"/>
    <lineage>
        <taxon>Bacteria</taxon>
        <taxon>Bacillati</taxon>
        <taxon>Bacillota</taxon>
        <taxon>Bacilli</taxon>
        <taxon>Bacillales</taxon>
        <taxon>Thermoactinomycetaceae</taxon>
        <taxon>Desmospora</taxon>
    </lineage>
</organism>
<keyword evidence="1" id="KW-0547">Nucleotide-binding</keyword>
<dbReference type="SMART" id="SM00487">
    <property type="entry name" value="DEXDc"/>
    <property type="match status" value="1"/>
</dbReference>
<dbReference type="SMART" id="SM00490">
    <property type="entry name" value="HELICc"/>
    <property type="match status" value="1"/>
</dbReference>
<reference evidence="6 7" key="1">
    <citation type="submission" date="2023-07" db="EMBL/GenBank/DDBJ databases">
        <title>Genomic Encyclopedia of Type Strains, Phase IV (KMG-IV): sequencing the most valuable type-strain genomes for metagenomic binning, comparative biology and taxonomic classification.</title>
        <authorList>
            <person name="Goeker M."/>
        </authorList>
    </citation>
    <scope>NUCLEOTIDE SEQUENCE [LARGE SCALE GENOMIC DNA]</scope>
    <source>
        <strain evidence="6 7">DSM 45903</strain>
    </source>
</reference>
<evidence type="ECO:0000259" key="4">
    <source>
        <dbReference type="PROSITE" id="PS51192"/>
    </source>
</evidence>
<dbReference type="InterPro" id="IPR027417">
    <property type="entry name" value="P-loop_NTPase"/>
</dbReference>
<feature type="domain" description="Helicase ATP-binding" evidence="4">
    <location>
        <begin position="212"/>
        <end position="364"/>
    </location>
</feature>
<evidence type="ECO:0000259" key="5">
    <source>
        <dbReference type="PROSITE" id="PS51194"/>
    </source>
</evidence>